<dbReference type="GO" id="GO:0016020">
    <property type="term" value="C:membrane"/>
    <property type="evidence" value="ECO:0007669"/>
    <property type="project" value="TreeGrafter"/>
</dbReference>
<protein>
    <recommendedName>
        <fullName evidence="2">SGNH domain-containing protein</fullName>
    </recommendedName>
</protein>
<keyword evidence="1" id="KW-0812">Transmembrane</keyword>
<feature type="domain" description="SGNH" evidence="2">
    <location>
        <begin position="203"/>
        <end position="441"/>
    </location>
</feature>
<dbReference type="Pfam" id="PF19040">
    <property type="entry name" value="SGNH"/>
    <property type="match status" value="1"/>
</dbReference>
<dbReference type="GO" id="GO:0000271">
    <property type="term" value="P:polysaccharide biosynthetic process"/>
    <property type="evidence" value="ECO:0007669"/>
    <property type="project" value="TreeGrafter"/>
</dbReference>
<dbReference type="OrthoDB" id="5825384at2759"/>
<reference evidence="3" key="1">
    <citation type="submission" date="2022-11" db="EMBL/GenBank/DDBJ databases">
        <authorList>
            <person name="Kikuchi T."/>
        </authorList>
    </citation>
    <scope>NUCLEOTIDE SEQUENCE</scope>
    <source>
        <strain evidence="3">PS1010</strain>
    </source>
</reference>
<organism evidence="3 4">
    <name type="scientific">Caenorhabditis angaria</name>
    <dbReference type="NCBI Taxonomy" id="860376"/>
    <lineage>
        <taxon>Eukaryota</taxon>
        <taxon>Metazoa</taxon>
        <taxon>Ecdysozoa</taxon>
        <taxon>Nematoda</taxon>
        <taxon>Chromadorea</taxon>
        <taxon>Rhabditida</taxon>
        <taxon>Rhabditina</taxon>
        <taxon>Rhabditomorpha</taxon>
        <taxon>Rhabditoidea</taxon>
        <taxon>Rhabditidae</taxon>
        <taxon>Peloderinae</taxon>
        <taxon>Caenorhabditis</taxon>
    </lineage>
</organism>
<keyword evidence="1" id="KW-0472">Membrane</keyword>
<dbReference type="InterPro" id="IPR050879">
    <property type="entry name" value="Acyltransferase_3"/>
</dbReference>
<accession>A0A9P1J1K0</accession>
<dbReference type="InterPro" id="IPR043968">
    <property type="entry name" value="SGNH"/>
</dbReference>
<name>A0A9P1J1K0_9PELO</name>
<gene>
    <name evidence="3" type="ORF">CAMP_LOCUS17845</name>
</gene>
<keyword evidence="1" id="KW-1133">Transmembrane helix</keyword>
<evidence type="ECO:0000313" key="4">
    <source>
        <dbReference type="Proteomes" id="UP001152747"/>
    </source>
</evidence>
<dbReference type="PANTHER" id="PTHR23028:SF127">
    <property type="entry name" value="ACYL_TRANSF_3 DOMAIN-CONTAINING PROTEIN-RELATED"/>
    <property type="match status" value="1"/>
</dbReference>
<dbReference type="Proteomes" id="UP001152747">
    <property type="component" value="Unassembled WGS sequence"/>
</dbReference>
<comment type="caution">
    <text evidence="3">The sequence shown here is derived from an EMBL/GenBank/DDBJ whole genome shotgun (WGS) entry which is preliminary data.</text>
</comment>
<feature type="transmembrane region" description="Helical" evidence="1">
    <location>
        <begin position="145"/>
        <end position="161"/>
    </location>
</feature>
<evidence type="ECO:0000313" key="3">
    <source>
        <dbReference type="EMBL" id="CAI5455208.1"/>
    </source>
</evidence>
<feature type="transmembrane region" description="Helical" evidence="1">
    <location>
        <begin position="82"/>
        <end position="103"/>
    </location>
</feature>
<keyword evidence="4" id="KW-1185">Reference proteome</keyword>
<dbReference type="EMBL" id="CANHGI010000006">
    <property type="protein sequence ID" value="CAI5455208.1"/>
    <property type="molecule type" value="Genomic_DNA"/>
</dbReference>
<feature type="transmembrane region" description="Helical" evidence="1">
    <location>
        <begin position="115"/>
        <end position="133"/>
    </location>
</feature>
<proteinExistence type="predicted"/>
<evidence type="ECO:0000259" key="2">
    <source>
        <dbReference type="Pfam" id="PF19040"/>
    </source>
</evidence>
<dbReference type="AlphaFoldDB" id="A0A9P1J1K0"/>
<dbReference type="PANTHER" id="PTHR23028">
    <property type="entry name" value="ACETYLTRANSFERASE"/>
    <property type="match status" value="1"/>
</dbReference>
<evidence type="ECO:0000256" key="1">
    <source>
        <dbReference type="SAM" id="Phobius"/>
    </source>
</evidence>
<sequence>MLAFSFSETGKHSLLKTEVDDEDKEDDDEIILQTKLMTIIVILLIFNPLKIPVNVLRPIITFITGRILAFSSGNDTFLSNRLLTYFGDISYCLYLIHWPIYSFWKLKHDEKSEYIVIYLFFSIILSILIYNVFEKWYIKISNTRIVILIAFLLCINISILNKDLFRKQEPSDVITEDMTIDDAKRFNHKWTIHDTRNLIQDTCEYESTKPLGWCSERITQKNESNYKIMIIGNSWAANHGKLIFQECGSKANAMLIGATYACEPLYPTRNLTKCYKNITSFVERVSEFKPDYVFHITRHISIGNSSSKSSEYDDDSIYQFMLDRTRILTQYIKKKLFILNAIPRSYGKEISKIVDLIKNNETFAEIDKHITDETDYLLARKRYAQLVKDCGPKCQLLDYFDLFYRNDTQTFRFYDDRGFSYLTAINHLSPYGLEYVRNVYRNLCRTL</sequence>